<keyword evidence="2" id="KW-1185">Reference proteome</keyword>
<comment type="caution">
    <text evidence="1">The sequence shown here is derived from an EMBL/GenBank/DDBJ whole genome shotgun (WGS) entry which is preliminary data.</text>
</comment>
<organism evidence="1 2">
    <name type="scientific">Liparis tanakae</name>
    <name type="common">Tanaka's snailfish</name>
    <dbReference type="NCBI Taxonomy" id="230148"/>
    <lineage>
        <taxon>Eukaryota</taxon>
        <taxon>Metazoa</taxon>
        <taxon>Chordata</taxon>
        <taxon>Craniata</taxon>
        <taxon>Vertebrata</taxon>
        <taxon>Euteleostomi</taxon>
        <taxon>Actinopterygii</taxon>
        <taxon>Neopterygii</taxon>
        <taxon>Teleostei</taxon>
        <taxon>Neoteleostei</taxon>
        <taxon>Acanthomorphata</taxon>
        <taxon>Eupercaria</taxon>
        <taxon>Perciformes</taxon>
        <taxon>Cottioidei</taxon>
        <taxon>Cottales</taxon>
        <taxon>Liparidae</taxon>
        <taxon>Liparis</taxon>
    </lineage>
</organism>
<evidence type="ECO:0000313" key="2">
    <source>
        <dbReference type="Proteomes" id="UP000314294"/>
    </source>
</evidence>
<sequence length="100" mass="10616">MTTGPLVHFTLVVLRRTSGPHWDLNGVQISSDIPRLNMLGNMLGGRCERKIRGSGLSLKGLSIVLPSSQGTIDLLVASSAQSGQELTGSGESMDEDIQPK</sequence>
<reference evidence="1 2" key="1">
    <citation type="submission" date="2019-03" db="EMBL/GenBank/DDBJ databases">
        <title>First draft genome of Liparis tanakae, snailfish: a comprehensive survey of snailfish specific genes.</title>
        <authorList>
            <person name="Kim W."/>
            <person name="Song I."/>
            <person name="Jeong J.-H."/>
            <person name="Kim D."/>
            <person name="Kim S."/>
            <person name="Ryu S."/>
            <person name="Song J.Y."/>
            <person name="Lee S.K."/>
        </authorList>
    </citation>
    <scope>NUCLEOTIDE SEQUENCE [LARGE SCALE GENOMIC DNA]</scope>
    <source>
        <tissue evidence="1">Muscle</tissue>
    </source>
</reference>
<dbReference type="Proteomes" id="UP000314294">
    <property type="component" value="Unassembled WGS sequence"/>
</dbReference>
<gene>
    <name evidence="1" type="ORF">EYF80_015490</name>
</gene>
<dbReference type="AlphaFoldDB" id="A0A4Z2I8D0"/>
<accession>A0A4Z2I8D0</accession>
<evidence type="ECO:0000313" key="1">
    <source>
        <dbReference type="EMBL" id="TNN74247.1"/>
    </source>
</evidence>
<dbReference type="EMBL" id="SRLO01000116">
    <property type="protein sequence ID" value="TNN74247.1"/>
    <property type="molecule type" value="Genomic_DNA"/>
</dbReference>
<protein>
    <submittedName>
        <fullName evidence="1">Uncharacterized protein</fullName>
    </submittedName>
</protein>
<proteinExistence type="predicted"/>
<name>A0A4Z2I8D0_9TELE</name>